<sequence length="108" mass="12885">MENVSNFPVRMKRKPDEVWYCREFWNGDSRDGQFLNGDGYHYFEMLGDGIVQKAYEYYESDEGEEKVTPTPELVGINWFEFFGFEDEELLEVVLEHEFAHIEQLVKKS</sequence>
<organism evidence="1 2">
    <name type="scientific">Silvanigrella aquatica</name>
    <dbReference type="NCBI Taxonomy" id="1915309"/>
    <lineage>
        <taxon>Bacteria</taxon>
        <taxon>Pseudomonadati</taxon>
        <taxon>Bdellovibrionota</taxon>
        <taxon>Oligoflexia</taxon>
        <taxon>Silvanigrellales</taxon>
        <taxon>Silvanigrellaceae</taxon>
        <taxon>Silvanigrella</taxon>
    </lineage>
</organism>
<dbReference type="RefSeq" id="WP_148696216.1">
    <property type="nucleotide sequence ID" value="NZ_CP017834.1"/>
</dbReference>
<evidence type="ECO:0000313" key="2">
    <source>
        <dbReference type="Proteomes" id="UP000184731"/>
    </source>
</evidence>
<name>A0A1L4CX39_9BACT</name>
<keyword evidence="2" id="KW-1185">Reference proteome</keyword>
<proteinExistence type="predicted"/>
<gene>
    <name evidence="1" type="ORF">AXG55_00595</name>
</gene>
<dbReference type="OrthoDB" id="5295503at2"/>
<dbReference type="KEGG" id="saqi:AXG55_00595"/>
<dbReference type="Proteomes" id="UP000184731">
    <property type="component" value="Chromosome"/>
</dbReference>
<evidence type="ECO:0000313" key="1">
    <source>
        <dbReference type="EMBL" id="APJ02509.1"/>
    </source>
</evidence>
<dbReference type="AlphaFoldDB" id="A0A1L4CX39"/>
<protein>
    <submittedName>
        <fullName evidence="1">Uncharacterized protein</fullName>
    </submittedName>
</protein>
<accession>A0A1L4CX39</accession>
<dbReference type="EMBL" id="CP017834">
    <property type="protein sequence ID" value="APJ02509.1"/>
    <property type="molecule type" value="Genomic_DNA"/>
</dbReference>
<dbReference type="STRING" id="1915309.AXG55_00595"/>
<reference evidence="1 2" key="1">
    <citation type="submission" date="2016-10" db="EMBL/GenBank/DDBJ databases">
        <title>Silvanigrella aquatica sp. nov., isolated from a freshwater lake located in the Black Forest, Germany, description of Silvanigrellaceae fam. nov., Silvanigrellales ord. nov., reclassification of the order Bdellovibrionales in the class Oligoflexia, reclassification of the families Bacteriovoracaceae and Halobacteriovoraceae in the new order Bacteriovoracales ord. nov., and reclassification of the family Pseudobacteriovoracaceae in the order Oligoflexiales.</title>
        <authorList>
            <person name="Hahn M.W."/>
            <person name="Schmidt J."/>
            <person name="Koll U."/>
            <person name="Rohde M."/>
            <person name="Verbag S."/>
            <person name="Pitt A."/>
            <person name="Nakai R."/>
            <person name="Naganuma T."/>
            <person name="Lang E."/>
        </authorList>
    </citation>
    <scope>NUCLEOTIDE SEQUENCE [LARGE SCALE GENOMIC DNA]</scope>
    <source>
        <strain evidence="1 2">MWH-Nonnen-W8red</strain>
    </source>
</reference>